<dbReference type="Gene3D" id="2.40.50.1020">
    <property type="entry name" value="LytTr DNA-binding domain"/>
    <property type="match status" value="1"/>
</dbReference>
<comment type="caution">
    <text evidence="4">The sequence shown here is derived from an EMBL/GenBank/DDBJ whole genome shotgun (WGS) entry which is preliminary data.</text>
</comment>
<dbReference type="PROSITE" id="PS50110">
    <property type="entry name" value="RESPONSE_REGULATORY"/>
    <property type="match status" value="1"/>
</dbReference>
<reference evidence="5" key="1">
    <citation type="journal article" date="2019" name="Int. J. Syst. Evol. Microbiol.">
        <title>The Global Catalogue of Microorganisms (GCM) 10K type strain sequencing project: providing services to taxonomists for standard genome sequencing and annotation.</title>
        <authorList>
            <consortium name="The Broad Institute Genomics Platform"/>
            <consortium name="The Broad Institute Genome Sequencing Center for Infectious Disease"/>
            <person name="Wu L."/>
            <person name="Ma J."/>
        </authorList>
    </citation>
    <scope>NUCLEOTIDE SEQUENCE [LARGE SCALE GENOMIC DNA]</scope>
    <source>
        <strain evidence="5">JCM 17111</strain>
    </source>
</reference>
<protein>
    <recommendedName>
        <fullName evidence="6">DNA-binding response regulator</fullName>
    </recommendedName>
</protein>
<dbReference type="InterPro" id="IPR011006">
    <property type="entry name" value="CheY-like_superfamily"/>
</dbReference>
<dbReference type="SMART" id="SM00850">
    <property type="entry name" value="LytTR"/>
    <property type="match status" value="1"/>
</dbReference>
<dbReference type="EMBL" id="BAABCY010000097">
    <property type="protein sequence ID" value="GAA3583483.1"/>
    <property type="molecule type" value="Genomic_DNA"/>
</dbReference>
<gene>
    <name evidence="4" type="ORF">GCM10022395_34550</name>
</gene>
<dbReference type="SUPFAM" id="SSF52172">
    <property type="entry name" value="CheY-like"/>
    <property type="match status" value="1"/>
</dbReference>
<dbReference type="Gene3D" id="3.40.50.2300">
    <property type="match status" value="1"/>
</dbReference>
<accession>A0ABP6YH79</accession>
<dbReference type="PROSITE" id="PS50930">
    <property type="entry name" value="HTH_LYTTR"/>
    <property type="match status" value="1"/>
</dbReference>
<feature type="domain" description="Response regulatory" evidence="2">
    <location>
        <begin position="3"/>
        <end position="118"/>
    </location>
</feature>
<evidence type="ECO:0000259" key="2">
    <source>
        <dbReference type="PROSITE" id="PS50110"/>
    </source>
</evidence>
<dbReference type="PANTHER" id="PTHR37299">
    <property type="entry name" value="TRANSCRIPTIONAL REGULATOR-RELATED"/>
    <property type="match status" value="1"/>
</dbReference>
<sequence length="241" mass="28034">MNNYFIIETEEPIINSIIKVLDDLPDFNLIGCSHDASESMNSILKDMPDLIFINIDTSIDDPFELVKETKQYLNSDSEFIAISSSKEKTYDAIKTGFFDYLLNPVSELEIRKSILRFKKKRPTKLKETICLKSYKDYRYLRTDEILFLKADNNTTDFHMLDGNTINAFKTLKAFESVLPKNFLRIHKSYIVNKNYVCRVNYGKLTCTIKKNNNTVPFTKTYQDNIDFMVNTFSRSSALLLN</sequence>
<dbReference type="Proteomes" id="UP001500954">
    <property type="component" value="Unassembled WGS sequence"/>
</dbReference>
<proteinExistence type="predicted"/>
<keyword evidence="5" id="KW-1185">Reference proteome</keyword>
<evidence type="ECO:0000259" key="3">
    <source>
        <dbReference type="PROSITE" id="PS50930"/>
    </source>
</evidence>
<feature type="domain" description="HTH LytTR-type" evidence="3">
    <location>
        <begin position="129"/>
        <end position="231"/>
    </location>
</feature>
<evidence type="ECO:0000313" key="5">
    <source>
        <dbReference type="Proteomes" id="UP001500954"/>
    </source>
</evidence>
<evidence type="ECO:0000256" key="1">
    <source>
        <dbReference type="PROSITE-ProRule" id="PRU00169"/>
    </source>
</evidence>
<dbReference type="InterPro" id="IPR001789">
    <property type="entry name" value="Sig_transdc_resp-reg_receiver"/>
</dbReference>
<dbReference type="InterPro" id="IPR007492">
    <property type="entry name" value="LytTR_DNA-bd_dom"/>
</dbReference>
<dbReference type="RefSeq" id="WP_345007681.1">
    <property type="nucleotide sequence ID" value="NZ_BAABCY010000097.1"/>
</dbReference>
<dbReference type="PANTHER" id="PTHR37299:SF1">
    <property type="entry name" value="STAGE 0 SPORULATION PROTEIN A HOMOLOG"/>
    <property type="match status" value="1"/>
</dbReference>
<evidence type="ECO:0008006" key="6">
    <source>
        <dbReference type="Google" id="ProtNLM"/>
    </source>
</evidence>
<comment type="caution">
    <text evidence="1">Lacks conserved residue(s) required for the propagation of feature annotation.</text>
</comment>
<dbReference type="InterPro" id="IPR046947">
    <property type="entry name" value="LytR-like"/>
</dbReference>
<organism evidence="4 5">
    <name type="scientific">Snuella lapsa</name>
    <dbReference type="NCBI Taxonomy" id="870481"/>
    <lineage>
        <taxon>Bacteria</taxon>
        <taxon>Pseudomonadati</taxon>
        <taxon>Bacteroidota</taxon>
        <taxon>Flavobacteriia</taxon>
        <taxon>Flavobacteriales</taxon>
        <taxon>Flavobacteriaceae</taxon>
        <taxon>Snuella</taxon>
    </lineage>
</organism>
<evidence type="ECO:0000313" key="4">
    <source>
        <dbReference type="EMBL" id="GAA3583483.1"/>
    </source>
</evidence>
<dbReference type="Pfam" id="PF04397">
    <property type="entry name" value="LytTR"/>
    <property type="match status" value="1"/>
</dbReference>
<name>A0ABP6YH79_9FLAO</name>